<name>A0A835XZR1_9CHLO</name>
<dbReference type="AlphaFoldDB" id="A0A835XZR1"/>
<dbReference type="PANTHER" id="PTHR46732:SF8">
    <property type="entry name" value="ATP-DEPENDENT PROTEASE LA (LON) DOMAIN PROTEIN"/>
    <property type="match status" value="1"/>
</dbReference>
<organism evidence="3 4">
    <name type="scientific">Edaphochlamys debaryana</name>
    <dbReference type="NCBI Taxonomy" id="47281"/>
    <lineage>
        <taxon>Eukaryota</taxon>
        <taxon>Viridiplantae</taxon>
        <taxon>Chlorophyta</taxon>
        <taxon>core chlorophytes</taxon>
        <taxon>Chlorophyceae</taxon>
        <taxon>CS clade</taxon>
        <taxon>Chlamydomonadales</taxon>
        <taxon>Chlamydomonadales incertae sedis</taxon>
        <taxon>Edaphochlamys</taxon>
    </lineage>
</organism>
<dbReference type="Proteomes" id="UP000612055">
    <property type="component" value="Unassembled WGS sequence"/>
</dbReference>
<dbReference type="EMBL" id="JAEHOE010000043">
    <property type="protein sequence ID" value="KAG2492704.1"/>
    <property type="molecule type" value="Genomic_DNA"/>
</dbReference>
<feature type="region of interest" description="Disordered" evidence="1">
    <location>
        <begin position="432"/>
        <end position="501"/>
    </location>
</feature>
<sequence length="664" mass="65601">MAADHFHLRSSILRAEPFARTARPRGRSLLVCKSSSSGFADPEWRAAAKALSRLFYADSAPTPQPPIAPVASAPTATSDAGLRGPAAAFDASGPEAAALADLPLWRADSVVLPGQQTLLHVHSPAYVHMFNAMLLRAPARPWLFGHVRLPGGSRNLGGADAAWALCGPGSAAPTVGSLMEVHRAVRLEDGKLMVLATALCRIKVLHCLQQAPFSRGRCAPLHERELLEAHHAEALGAALDADVCPVGVPACPVDAAVRVAAAAAAAAATAASWRWLSYEAAAARGAAWGGRCPAEGASPAATRQLVSDLVDHGVLNVVPLPDGPVVGRWDLAALGLAAAADAAAALAAEARAAAAAVVAEAAQAQGASGGGAGARGEGAGGAGGEGGGAGLGTGMGSGSGLGGAAAYAPPAGAMGPAAEAVAAAAASLGFRDDATQPSSSAPSSAGGAAPVPPEPSPSPSPPSPAASGAANPSTSGSGAGPGGADDDCGLEPDPPGPDPLSDVLGRLTGHSRYDLLVLEGQLWEDLDALAVLTARVHQRRLGLPLGMLQLRPDDDLAEAQLAEAAPPAVLAAQAQAARVPASGAGAGASGVGVRSGSGSEAAAGGAWAAQAGTTGTAQPRVHPASEGLDVYAHPCYPPERRALRLAYAAASIFIEASENLVCHT</sequence>
<accession>A0A835XZR1</accession>
<evidence type="ECO:0000313" key="4">
    <source>
        <dbReference type="Proteomes" id="UP000612055"/>
    </source>
</evidence>
<evidence type="ECO:0000259" key="2">
    <source>
        <dbReference type="Pfam" id="PF02190"/>
    </source>
</evidence>
<evidence type="ECO:0000313" key="3">
    <source>
        <dbReference type="EMBL" id="KAG2492704.1"/>
    </source>
</evidence>
<reference evidence="3" key="1">
    <citation type="journal article" date="2020" name="bioRxiv">
        <title>Comparative genomics of Chlamydomonas.</title>
        <authorList>
            <person name="Craig R.J."/>
            <person name="Hasan A.R."/>
            <person name="Ness R.W."/>
            <person name="Keightley P.D."/>
        </authorList>
    </citation>
    <scope>NUCLEOTIDE SEQUENCE</scope>
    <source>
        <strain evidence="3">CCAP 11/70</strain>
    </source>
</reference>
<proteinExistence type="predicted"/>
<dbReference type="InterPro" id="IPR046336">
    <property type="entry name" value="Lon_prtase_N_sf"/>
</dbReference>
<keyword evidence="4" id="KW-1185">Reference proteome</keyword>
<dbReference type="InterPro" id="IPR003111">
    <property type="entry name" value="Lon_prtase_N"/>
</dbReference>
<gene>
    <name evidence="3" type="ORF">HYH03_009117</name>
</gene>
<protein>
    <recommendedName>
        <fullName evidence="2">Lon N-terminal domain-containing protein</fullName>
    </recommendedName>
</protein>
<dbReference type="SUPFAM" id="SSF88697">
    <property type="entry name" value="PUA domain-like"/>
    <property type="match status" value="1"/>
</dbReference>
<dbReference type="PANTHER" id="PTHR46732">
    <property type="entry name" value="ATP-DEPENDENT PROTEASE LA (LON) DOMAIN PROTEIN"/>
    <property type="match status" value="1"/>
</dbReference>
<feature type="domain" description="Lon N-terminal" evidence="2">
    <location>
        <begin position="108"/>
        <end position="228"/>
    </location>
</feature>
<feature type="compositionally biased region" description="Pro residues" evidence="1">
    <location>
        <begin position="450"/>
        <end position="464"/>
    </location>
</feature>
<evidence type="ECO:0000256" key="1">
    <source>
        <dbReference type="SAM" id="MobiDB-lite"/>
    </source>
</evidence>
<dbReference type="Gene3D" id="2.30.130.40">
    <property type="entry name" value="LON domain-like"/>
    <property type="match status" value="1"/>
</dbReference>
<comment type="caution">
    <text evidence="3">The sequence shown here is derived from an EMBL/GenBank/DDBJ whole genome shotgun (WGS) entry which is preliminary data.</text>
</comment>
<dbReference type="OrthoDB" id="548817at2759"/>
<feature type="compositionally biased region" description="Low complexity" evidence="1">
    <location>
        <begin position="437"/>
        <end position="449"/>
    </location>
</feature>
<feature type="compositionally biased region" description="Low complexity" evidence="1">
    <location>
        <begin position="465"/>
        <end position="476"/>
    </location>
</feature>
<dbReference type="InterPro" id="IPR015947">
    <property type="entry name" value="PUA-like_sf"/>
</dbReference>
<dbReference type="Pfam" id="PF02190">
    <property type="entry name" value="LON_substr_bdg"/>
    <property type="match status" value="1"/>
</dbReference>